<sequence>MLLNVQLSLIWESWIVVESQVCNFTDTMLKERGKSLVLGQMEPLFLYHLTIN</sequence>
<organism evidence="2">
    <name type="scientific">Anguilla anguilla</name>
    <name type="common">European freshwater eel</name>
    <name type="synonym">Muraena anguilla</name>
    <dbReference type="NCBI Taxonomy" id="7936"/>
    <lineage>
        <taxon>Eukaryota</taxon>
        <taxon>Metazoa</taxon>
        <taxon>Chordata</taxon>
        <taxon>Craniata</taxon>
        <taxon>Vertebrata</taxon>
        <taxon>Euteleostomi</taxon>
        <taxon>Actinopterygii</taxon>
        <taxon>Neopterygii</taxon>
        <taxon>Teleostei</taxon>
        <taxon>Anguilliformes</taxon>
        <taxon>Anguillidae</taxon>
        <taxon>Anguilla</taxon>
    </lineage>
</organism>
<feature type="chain" id="PRO_5002434814" evidence="1">
    <location>
        <begin position="20"/>
        <end position="52"/>
    </location>
</feature>
<reference evidence="2" key="1">
    <citation type="submission" date="2014-11" db="EMBL/GenBank/DDBJ databases">
        <authorList>
            <person name="Amaro Gonzalez C."/>
        </authorList>
    </citation>
    <scope>NUCLEOTIDE SEQUENCE</scope>
</reference>
<proteinExistence type="predicted"/>
<protein>
    <submittedName>
        <fullName evidence="2">Uncharacterized protein</fullName>
    </submittedName>
</protein>
<name>A0A0E9WH93_ANGAN</name>
<evidence type="ECO:0000313" key="2">
    <source>
        <dbReference type="EMBL" id="JAH89722.1"/>
    </source>
</evidence>
<reference evidence="2" key="2">
    <citation type="journal article" date="2015" name="Fish Shellfish Immunol.">
        <title>Early steps in the European eel (Anguilla anguilla)-Vibrio vulnificus interaction in the gills: Role of the RtxA13 toxin.</title>
        <authorList>
            <person name="Callol A."/>
            <person name="Pajuelo D."/>
            <person name="Ebbesson L."/>
            <person name="Teles M."/>
            <person name="MacKenzie S."/>
            <person name="Amaro C."/>
        </authorList>
    </citation>
    <scope>NUCLEOTIDE SEQUENCE</scope>
</reference>
<accession>A0A0E9WH93</accession>
<dbReference type="AlphaFoldDB" id="A0A0E9WH93"/>
<evidence type="ECO:0000256" key="1">
    <source>
        <dbReference type="SAM" id="SignalP"/>
    </source>
</evidence>
<feature type="signal peptide" evidence="1">
    <location>
        <begin position="1"/>
        <end position="19"/>
    </location>
</feature>
<keyword evidence="1" id="KW-0732">Signal</keyword>
<dbReference type="EMBL" id="GBXM01018855">
    <property type="protein sequence ID" value="JAH89722.1"/>
    <property type="molecule type" value="Transcribed_RNA"/>
</dbReference>